<protein>
    <recommendedName>
        <fullName evidence="7">Putative NAD(P)H nitroreductase</fullName>
        <ecNumber evidence="7">1.-.-.-</ecNumber>
    </recommendedName>
</protein>
<evidence type="ECO:0000256" key="2">
    <source>
        <dbReference type="ARBA" id="ARBA00022630"/>
    </source>
</evidence>
<dbReference type="Proteomes" id="UP000266258">
    <property type="component" value="Unassembled WGS sequence"/>
</dbReference>
<gene>
    <name evidence="10" type="ORF">CJP74_03750</name>
</gene>
<evidence type="ECO:0000256" key="6">
    <source>
        <dbReference type="ARBA" id="ARBA00023027"/>
    </source>
</evidence>
<comment type="cofactor">
    <cofactor evidence="8">
        <name>FMN</name>
        <dbReference type="ChEBI" id="CHEBI:58210"/>
    </cofactor>
    <text evidence="8">Binds 1 FMN per subunit.</text>
</comment>
<dbReference type="InterPro" id="IPR000415">
    <property type="entry name" value="Nitroreductase-like"/>
</dbReference>
<comment type="similarity">
    <text evidence="1 7">Belongs to the nitroreductase family.</text>
</comment>
<dbReference type="EMBL" id="NRJH01000030">
    <property type="protein sequence ID" value="RIY32729.1"/>
    <property type="molecule type" value="Genomic_DNA"/>
</dbReference>
<evidence type="ECO:0000313" key="11">
    <source>
        <dbReference type="Proteomes" id="UP000266258"/>
    </source>
</evidence>
<keyword evidence="11" id="KW-1185">Reference proteome</keyword>
<evidence type="ECO:0000256" key="7">
    <source>
        <dbReference type="PIRNR" id="PIRNR000232"/>
    </source>
</evidence>
<proteinExistence type="inferred from homology"/>
<feature type="binding site" description="in other chain" evidence="8">
    <location>
        <begin position="10"/>
        <end position="12"/>
    </location>
    <ligand>
        <name>FMN</name>
        <dbReference type="ChEBI" id="CHEBI:58210"/>
        <note>ligand shared between dimeric partners</note>
    </ligand>
</feature>
<evidence type="ECO:0000256" key="3">
    <source>
        <dbReference type="ARBA" id="ARBA00022643"/>
    </source>
</evidence>
<dbReference type="InterPro" id="IPR026021">
    <property type="entry name" value="YdjA-like"/>
</dbReference>
<dbReference type="InterPro" id="IPR029479">
    <property type="entry name" value="Nitroreductase"/>
</dbReference>
<feature type="binding site" description="in other chain" evidence="8">
    <location>
        <begin position="133"/>
        <end position="135"/>
    </location>
    <ligand>
        <name>FMN</name>
        <dbReference type="ChEBI" id="CHEBI:58210"/>
        <note>ligand shared between dimeric partners</note>
    </ligand>
</feature>
<comment type="caution">
    <text evidence="10">The sequence shown here is derived from an EMBL/GenBank/DDBJ whole genome shotgun (WGS) entry which is preliminary data.</text>
</comment>
<dbReference type="Gene3D" id="3.40.109.10">
    <property type="entry name" value="NADH Oxidase"/>
    <property type="match status" value="1"/>
</dbReference>
<evidence type="ECO:0000256" key="4">
    <source>
        <dbReference type="ARBA" id="ARBA00022857"/>
    </source>
</evidence>
<dbReference type="EC" id="1.-.-.-" evidence="7"/>
<keyword evidence="5 7" id="KW-0560">Oxidoreductase</keyword>
<dbReference type="RefSeq" id="WP_119496927.1">
    <property type="nucleotide sequence ID" value="NZ_NRJH01000030.1"/>
</dbReference>
<accession>A0A3A1Y638</accession>
<feature type="binding site" evidence="8">
    <location>
        <position position="35"/>
    </location>
    <ligand>
        <name>FMN</name>
        <dbReference type="ChEBI" id="CHEBI:58210"/>
        <note>ligand shared between dimeric partners</note>
    </ligand>
</feature>
<evidence type="ECO:0000256" key="5">
    <source>
        <dbReference type="ARBA" id="ARBA00023002"/>
    </source>
</evidence>
<dbReference type="OrthoDB" id="9804207at2"/>
<evidence type="ECO:0000256" key="8">
    <source>
        <dbReference type="PIRSR" id="PIRSR000232-1"/>
    </source>
</evidence>
<dbReference type="PANTHER" id="PTHR43821">
    <property type="entry name" value="NAD(P)H NITROREDUCTASE YDJA-RELATED"/>
    <property type="match status" value="1"/>
</dbReference>
<feature type="binding site" evidence="8">
    <location>
        <position position="39"/>
    </location>
    <ligand>
        <name>FMN</name>
        <dbReference type="ChEBI" id="CHEBI:58210"/>
        <note>ligand shared between dimeric partners</note>
    </ligand>
</feature>
<organism evidence="10 11">
    <name type="scientific">Psittacicella melopsittaci</name>
    <dbReference type="NCBI Taxonomy" id="2028576"/>
    <lineage>
        <taxon>Bacteria</taxon>
        <taxon>Pseudomonadati</taxon>
        <taxon>Pseudomonadota</taxon>
        <taxon>Gammaproteobacteria</taxon>
        <taxon>Pasteurellales</taxon>
        <taxon>Psittacicellaceae</taxon>
        <taxon>Psittacicella</taxon>
    </lineage>
</organism>
<dbReference type="InterPro" id="IPR052530">
    <property type="entry name" value="NAD(P)H_nitroreductase"/>
</dbReference>
<dbReference type="AlphaFoldDB" id="A0A3A1Y638"/>
<keyword evidence="3 7" id="KW-0288">FMN</keyword>
<evidence type="ECO:0000256" key="1">
    <source>
        <dbReference type="ARBA" id="ARBA00007118"/>
    </source>
</evidence>
<evidence type="ECO:0000259" key="9">
    <source>
        <dbReference type="Pfam" id="PF00881"/>
    </source>
</evidence>
<feature type="domain" description="Nitroreductase" evidence="9">
    <location>
        <begin position="8"/>
        <end position="160"/>
    </location>
</feature>
<dbReference type="SUPFAM" id="SSF55469">
    <property type="entry name" value="FMN-dependent nitroreductase-like"/>
    <property type="match status" value="1"/>
</dbReference>
<keyword evidence="2 7" id="KW-0285">Flavoprotein</keyword>
<dbReference type="GO" id="GO:0016491">
    <property type="term" value="F:oxidoreductase activity"/>
    <property type="evidence" value="ECO:0007669"/>
    <property type="project" value="UniProtKB-UniRule"/>
</dbReference>
<dbReference type="Pfam" id="PF00881">
    <property type="entry name" value="Nitroreductase"/>
    <property type="match status" value="1"/>
</dbReference>
<name>A0A3A1Y638_9GAMM</name>
<keyword evidence="6 7" id="KW-0520">NAD</keyword>
<evidence type="ECO:0000313" key="10">
    <source>
        <dbReference type="EMBL" id="RIY32729.1"/>
    </source>
</evidence>
<reference evidence="10 11" key="1">
    <citation type="submission" date="2017-08" db="EMBL/GenBank/DDBJ databases">
        <title>Reclassification of Bisgaard taxon 37 and 44.</title>
        <authorList>
            <person name="Christensen H."/>
        </authorList>
    </citation>
    <scope>NUCLEOTIDE SEQUENCE [LARGE SCALE GENOMIC DNA]</scope>
    <source>
        <strain evidence="10 11">B96_4</strain>
    </source>
</reference>
<dbReference type="PIRSF" id="PIRSF000232">
    <property type="entry name" value="YdjA"/>
    <property type="match status" value="1"/>
</dbReference>
<keyword evidence="4 7" id="KW-0521">NADP</keyword>
<dbReference type="PANTHER" id="PTHR43821:SF1">
    <property type="entry name" value="NAD(P)H NITROREDUCTASE YDJA-RELATED"/>
    <property type="match status" value="1"/>
</dbReference>
<dbReference type="CDD" id="cd02135">
    <property type="entry name" value="YdjA-like"/>
    <property type="match status" value="1"/>
</dbReference>
<sequence>MEALSLLQNRFSEKKLVAPAPNKEELTQMFRAALRVPDHATLKPYHFYVLEGEEQMQKLSELMLDCCRELDLPEKFVEKAQKFAKRAPQVIAVVAKVDPNHKKVPVWEQVVTAGCATYAIQLAANAMGYDNVWITAKWVQGTAMRQYFNCEADDQIVALLLSGTAKERKEKEDKKASKYLDDYVTYLK</sequence>